<dbReference type="AlphaFoldDB" id="A0A9P6NUM5"/>
<proteinExistence type="predicted"/>
<evidence type="ECO:0000313" key="3">
    <source>
        <dbReference type="Proteomes" id="UP000886653"/>
    </source>
</evidence>
<dbReference type="Proteomes" id="UP000886653">
    <property type="component" value="Unassembled WGS sequence"/>
</dbReference>
<accession>A0A9P6NUM5</accession>
<protein>
    <submittedName>
        <fullName evidence="2">Uncharacterized protein</fullName>
    </submittedName>
</protein>
<feature type="region of interest" description="Disordered" evidence="1">
    <location>
        <begin position="67"/>
        <end position="92"/>
    </location>
</feature>
<evidence type="ECO:0000256" key="1">
    <source>
        <dbReference type="SAM" id="MobiDB-lite"/>
    </source>
</evidence>
<evidence type="ECO:0000313" key="2">
    <source>
        <dbReference type="EMBL" id="KAG0149795.1"/>
    </source>
</evidence>
<organism evidence="2 3">
    <name type="scientific">Cronartium quercuum f. sp. fusiforme G11</name>
    <dbReference type="NCBI Taxonomy" id="708437"/>
    <lineage>
        <taxon>Eukaryota</taxon>
        <taxon>Fungi</taxon>
        <taxon>Dikarya</taxon>
        <taxon>Basidiomycota</taxon>
        <taxon>Pucciniomycotina</taxon>
        <taxon>Pucciniomycetes</taxon>
        <taxon>Pucciniales</taxon>
        <taxon>Coleosporiaceae</taxon>
        <taxon>Cronartium</taxon>
    </lineage>
</organism>
<feature type="compositionally biased region" description="Acidic residues" evidence="1">
    <location>
        <begin position="67"/>
        <end position="85"/>
    </location>
</feature>
<sequence>MGGSEYSAIEEESWGSWSEVNSSNCGAMGNRKNPGLGLYPINAVLYYHFITTDPTLKKANCTGIYASDDEDEPYSEGECEQELSDQGDVKNY</sequence>
<name>A0A9P6NUM5_9BASI</name>
<comment type="caution">
    <text evidence="2">The sequence shown here is derived from an EMBL/GenBank/DDBJ whole genome shotgun (WGS) entry which is preliminary data.</text>
</comment>
<keyword evidence="3" id="KW-1185">Reference proteome</keyword>
<gene>
    <name evidence="2" type="ORF">CROQUDRAFT_88634</name>
</gene>
<reference evidence="2" key="1">
    <citation type="submission" date="2013-11" db="EMBL/GenBank/DDBJ databases">
        <title>Genome sequence of the fusiform rust pathogen reveals effectors for host alternation and coevolution with pine.</title>
        <authorList>
            <consortium name="DOE Joint Genome Institute"/>
            <person name="Smith K."/>
            <person name="Pendleton A."/>
            <person name="Kubisiak T."/>
            <person name="Anderson C."/>
            <person name="Salamov A."/>
            <person name="Aerts A."/>
            <person name="Riley R."/>
            <person name="Clum A."/>
            <person name="Lindquist E."/>
            <person name="Ence D."/>
            <person name="Campbell M."/>
            <person name="Kronenberg Z."/>
            <person name="Feau N."/>
            <person name="Dhillon B."/>
            <person name="Hamelin R."/>
            <person name="Burleigh J."/>
            <person name="Smith J."/>
            <person name="Yandell M."/>
            <person name="Nelson C."/>
            <person name="Grigoriev I."/>
            <person name="Davis J."/>
        </authorList>
    </citation>
    <scope>NUCLEOTIDE SEQUENCE</scope>
    <source>
        <strain evidence="2">G11</strain>
    </source>
</reference>
<dbReference type="EMBL" id="MU167224">
    <property type="protein sequence ID" value="KAG0149795.1"/>
    <property type="molecule type" value="Genomic_DNA"/>
</dbReference>